<dbReference type="Proteomes" id="UP000037035">
    <property type="component" value="Unassembled WGS sequence"/>
</dbReference>
<dbReference type="EMBL" id="LAVV01009800">
    <property type="protein sequence ID" value="KNZ49966.1"/>
    <property type="molecule type" value="Genomic_DNA"/>
</dbReference>
<accession>A0A0L6UN71</accession>
<name>A0A0L6UN71_9BASI</name>
<keyword evidence="2" id="KW-1185">Reference proteome</keyword>
<organism evidence="1 2">
    <name type="scientific">Puccinia sorghi</name>
    <dbReference type="NCBI Taxonomy" id="27349"/>
    <lineage>
        <taxon>Eukaryota</taxon>
        <taxon>Fungi</taxon>
        <taxon>Dikarya</taxon>
        <taxon>Basidiomycota</taxon>
        <taxon>Pucciniomycotina</taxon>
        <taxon>Pucciniomycetes</taxon>
        <taxon>Pucciniales</taxon>
        <taxon>Pucciniaceae</taxon>
        <taxon>Puccinia</taxon>
    </lineage>
</organism>
<comment type="caution">
    <text evidence="1">The sequence shown here is derived from an EMBL/GenBank/DDBJ whole genome shotgun (WGS) entry which is preliminary data.</text>
</comment>
<gene>
    <name evidence="1" type="ORF">VP01_4669g1</name>
</gene>
<reference evidence="1 2" key="1">
    <citation type="submission" date="2015-08" db="EMBL/GenBank/DDBJ databases">
        <title>Next Generation Sequencing and Analysis of the Genome of Puccinia sorghi L Schw, the Causal Agent of Maize Common Rust.</title>
        <authorList>
            <person name="Rochi L."/>
            <person name="Burguener G."/>
            <person name="Darino M."/>
            <person name="Turjanski A."/>
            <person name="Kreff E."/>
            <person name="Dieguez M.J."/>
            <person name="Sacco F."/>
        </authorList>
    </citation>
    <scope>NUCLEOTIDE SEQUENCE [LARGE SCALE GENOMIC DNA]</scope>
    <source>
        <strain evidence="1 2">RO10H11247</strain>
    </source>
</reference>
<evidence type="ECO:0000313" key="2">
    <source>
        <dbReference type="Proteomes" id="UP000037035"/>
    </source>
</evidence>
<dbReference type="OrthoDB" id="2507825at2759"/>
<sequence length="110" mass="12189">MSPGGLTSGSTKKVKQFAEKAEVARLKAATKAAKGLVKAAETATVETRFLWTEAASLELLGFFKILKEECNKLAKNPGFVAFSKFFVQNHERNKAFPLQEKIENDTLLRQ</sequence>
<dbReference type="VEuPathDB" id="FungiDB:VP01_4669g1"/>
<protein>
    <submittedName>
        <fullName evidence="1">Uncharacterized protein</fullName>
    </submittedName>
</protein>
<dbReference type="AlphaFoldDB" id="A0A0L6UN71"/>
<proteinExistence type="predicted"/>
<evidence type="ECO:0000313" key="1">
    <source>
        <dbReference type="EMBL" id="KNZ49966.1"/>
    </source>
</evidence>